<proteinExistence type="predicted"/>
<keyword evidence="1" id="KW-0812">Transmembrane</keyword>
<keyword evidence="1" id="KW-0472">Membrane</keyword>
<evidence type="ECO:0000256" key="1">
    <source>
        <dbReference type="SAM" id="Phobius"/>
    </source>
</evidence>
<protein>
    <submittedName>
        <fullName evidence="2">Uncharacterized protein</fullName>
    </submittedName>
</protein>
<reference evidence="2 3" key="1">
    <citation type="journal article" date="2019" name="Int. J. Syst. Evol. Microbiol.">
        <title>The Global Catalogue of Microorganisms (GCM) 10K type strain sequencing project: providing services to taxonomists for standard genome sequencing and annotation.</title>
        <authorList>
            <consortium name="The Broad Institute Genomics Platform"/>
            <consortium name="The Broad Institute Genome Sequencing Center for Infectious Disease"/>
            <person name="Wu L."/>
            <person name="Ma J."/>
        </authorList>
    </citation>
    <scope>NUCLEOTIDE SEQUENCE [LARGE SCALE GENOMIC DNA]</scope>
    <source>
        <strain evidence="2 3">JCM 4395</strain>
    </source>
</reference>
<evidence type="ECO:0000313" key="3">
    <source>
        <dbReference type="Proteomes" id="UP001501777"/>
    </source>
</evidence>
<sequence>MVTVPDGLGDLILAGVAHDNPNHDPGWVSFVAALVVLAGCVIVLVGGAMSIGVRDVVGRRKWAGYAVGPVIIMIGLGVVVLGVWLW</sequence>
<accession>A0ABN3LEH4</accession>
<keyword evidence="1" id="KW-1133">Transmembrane helix</keyword>
<dbReference type="Proteomes" id="UP001501777">
    <property type="component" value="Unassembled WGS sequence"/>
</dbReference>
<feature type="transmembrane region" description="Helical" evidence="1">
    <location>
        <begin position="63"/>
        <end position="85"/>
    </location>
</feature>
<dbReference type="EMBL" id="BAAASG010000005">
    <property type="protein sequence ID" value="GAA2482499.1"/>
    <property type="molecule type" value="Genomic_DNA"/>
</dbReference>
<organism evidence="2 3">
    <name type="scientific">Streptomyces longisporus</name>
    <dbReference type="NCBI Taxonomy" id="1948"/>
    <lineage>
        <taxon>Bacteria</taxon>
        <taxon>Bacillati</taxon>
        <taxon>Actinomycetota</taxon>
        <taxon>Actinomycetes</taxon>
        <taxon>Kitasatosporales</taxon>
        <taxon>Streptomycetaceae</taxon>
        <taxon>Streptomyces</taxon>
    </lineage>
</organism>
<keyword evidence="3" id="KW-1185">Reference proteome</keyword>
<evidence type="ECO:0000313" key="2">
    <source>
        <dbReference type="EMBL" id="GAA2482499.1"/>
    </source>
</evidence>
<feature type="transmembrane region" description="Helical" evidence="1">
    <location>
        <begin position="27"/>
        <end position="51"/>
    </location>
</feature>
<gene>
    <name evidence="2" type="ORF">GCM10010276_19630</name>
</gene>
<comment type="caution">
    <text evidence="2">The sequence shown here is derived from an EMBL/GenBank/DDBJ whole genome shotgun (WGS) entry which is preliminary data.</text>
</comment>
<name>A0ABN3LEH4_STRLO</name>